<dbReference type="InterPro" id="IPR041397">
    <property type="entry name" value="ThiD2"/>
</dbReference>
<dbReference type="Pfam" id="PF17792">
    <property type="entry name" value="ThiD2"/>
    <property type="match status" value="1"/>
</dbReference>
<feature type="non-terminal residue" evidence="2">
    <location>
        <position position="183"/>
    </location>
</feature>
<evidence type="ECO:0000259" key="1">
    <source>
        <dbReference type="Pfam" id="PF17792"/>
    </source>
</evidence>
<accession>X1U9A7</accession>
<gene>
    <name evidence="2" type="ORF">S12H4_39432</name>
</gene>
<comment type="caution">
    <text evidence="2">The sequence shown here is derived from an EMBL/GenBank/DDBJ whole genome shotgun (WGS) entry which is preliminary data.</text>
</comment>
<evidence type="ECO:0000313" key="2">
    <source>
        <dbReference type="EMBL" id="GAJ00192.1"/>
    </source>
</evidence>
<reference evidence="2" key="1">
    <citation type="journal article" date="2014" name="Front. Microbiol.">
        <title>High frequency of phylogenetically diverse reductive dehalogenase-homologous genes in deep subseafloor sedimentary metagenomes.</title>
        <authorList>
            <person name="Kawai M."/>
            <person name="Futagami T."/>
            <person name="Toyoda A."/>
            <person name="Takaki Y."/>
            <person name="Nishi S."/>
            <person name="Hori S."/>
            <person name="Arai W."/>
            <person name="Tsubouchi T."/>
            <person name="Morono Y."/>
            <person name="Uchiyama I."/>
            <person name="Ito T."/>
            <person name="Fujiyama A."/>
            <person name="Inagaki F."/>
            <person name="Takami H."/>
        </authorList>
    </citation>
    <scope>NUCLEOTIDE SEQUENCE</scope>
    <source>
        <strain evidence="2">Expedition CK06-06</strain>
    </source>
</reference>
<name>X1U9A7_9ZZZZ</name>
<dbReference type="EMBL" id="BARW01023834">
    <property type="protein sequence ID" value="GAJ00192.1"/>
    <property type="molecule type" value="Genomic_DNA"/>
</dbReference>
<feature type="domain" description="ThiD2" evidence="1">
    <location>
        <begin position="13"/>
        <end position="137"/>
    </location>
</feature>
<protein>
    <recommendedName>
        <fullName evidence="1">ThiD2 domain-containing protein</fullName>
    </recommendedName>
</protein>
<organism evidence="2">
    <name type="scientific">marine sediment metagenome</name>
    <dbReference type="NCBI Taxonomy" id="412755"/>
    <lineage>
        <taxon>unclassified sequences</taxon>
        <taxon>metagenomes</taxon>
        <taxon>ecological metagenomes</taxon>
    </lineage>
</organism>
<dbReference type="AlphaFoldDB" id="X1U9A7"/>
<sequence>MPSPEAISGQTLRIIDANLNRIGEGLRLLEDTARLLLNDASLTQQLKTMRHELVTGDPSFNQQLLQARNAEGDVGINIETPDQEKERELPLMVVANSRRVQESLRTVEELAKLPGITPKLNSEKFKQARFNLYTIERNLLSRLLRQDKIKHIPGLYAIIDTEGLKGRSHLEVASQIIGGGAKT</sequence>
<proteinExistence type="predicted"/>